<sequence>MSSEVVLLVLVSLVASTVSGVLGMGGGVLLIASMATVLPAAVVVPVHGVVQLVSNFTRTLRLLGHVKWRIAALYVPGLAIGVWVALRLYQGSSLAWFKPAIGAFVLAFLVWDRVKPKHLQVPLCIFFPVGIGAGFITMLVGAAGPFLAAFFLRDDLERREVIATKAFLQTFGHALKIPAFLSLGFDYSAELHLIVPMLASVIVGTFLGTWLLGRMKESLFRKVFRWVLAALALRLLATPWI</sequence>
<comment type="subcellular location">
    <subcellularLocation>
        <location evidence="1 8">Cell membrane</location>
        <topology evidence="1 8">Multi-pass membrane protein</topology>
    </subcellularLocation>
</comment>
<evidence type="ECO:0000256" key="8">
    <source>
        <dbReference type="RuleBase" id="RU363041"/>
    </source>
</evidence>
<evidence type="ECO:0000256" key="4">
    <source>
        <dbReference type="ARBA" id="ARBA00022475"/>
    </source>
</evidence>
<gene>
    <name evidence="9" type="ORF">KDA27_01455</name>
</gene>
<protein>
    <recommendedName>
        <fullName evidence="8">Probable membrane transporter protein</fullName>
    </recommendedName>
</protein>
<evidence type="ECO:0000256" key="1">
    <source>
        <dbReference type="ARBA" id="ARBA00004651"/>
    </source>
</evidence>
<organism evidence="9 10">
    <name type="scientific">Eiseniibacteriota bacterium</name>
    <dbReference type="NCBI Taxonomy" id="2212470"/>
    <lineage>
        <taxon>Bacteria</taxon>
        <taxon>Candidatus Eiseniibacteriota</taxon>
    </lineage>
</organism>
<evidence type="ECO:0000256" key="3">
    <source>
        <dbReference type="ARBA" id="ARBA00022448"/>
    </source>
</evidence>
<keyword evidence="7 8" id="KW-0472">Membrane</keyword>
<evidence type="ECO:0000256" key="2">
    <source>
        <dbReference type="ARBA" id="ARBA00009142"/>
    </source>
</evidence>
<dbReference type="InterPro" id="IPR052017">
    <property type="entry name" value="TSUP"/>
</dbReference>
<name>A0A956NB86_UNCEI</name>
<evidence type="ECO:0000313" key="10">
    <source>
        <dbReference type="Proteomes" id="UP000739538"/>
    </source>
</evidence>
<dbReference type="PANTHER" id="PTHR30269">
    <property type="entry name" value="TRANSMEMBRANE PROTEIN YFCA"/>
    <property type="match status" value="1"/>
</dbReference>
<dbReference type="Pfam" id="PF01925">
    <property type="entry name" value="TauE"/>
    <property type="match status" value="1"/>
</dbReference>
<dbReference type="EMBL" id="JAGQHS010000004">
    <property type="protein sequence ID" value="MCA9754440.1"/>
    <property type="molecule type" value="Genomic_DNA"/>
</dbReference>
<comment type="caution">
    <text evidence="9">The sequence shown here is derived from an EMBL/GenBank/DDBJ whole genome shotgun (WGS) entry which is preliminary data.</text>
</comment>
<comment type="similarity">
    <text evidence="2 8">Belongs to the 4-toluene sulfonate uptake permease (TSUP) (TC 2.A.102) family.</text>
</comment>
<feature type="transmembrane region" description="Helical" evidence="8">
    <location>
        <begin position="71"/>
        <end position="89"/>
    </location>
</feature>
<dbReference type="Proteomes" id="UP000739538">
    <property type="component" value="Unassembled WGS sequence"/>
</dbReference>
<accession>A0A956NB86</accession>
<evidence type="ECO:0000256" key="6">
    <source>
        <dbReference type="ARBA" id="ARBA00022989"/>
    </source>
</evidence>
<evidence type="ECO:0000256" key="5">
    <source>
        <dbReference type="ARBA" id="ARBA00022692"/>
    </source>
</evidence>
<evidence type="ECO:0000313" key="9">
    <source>
        <dbReference type="EMBL" id="MCA9754440.1"/>
    </source>
</evidence>
<reference evidence="9" key="2">
    <citation type="journal article" date="2021" name="Microbiome">
        <title>Successional dynamics and alternative stable states in a saline activated sludge microbial community over 9 years.</title>
        <authorList>
            <person name="Wang Y."/>
            <person name="Ye J."/>
            <person name="Ju F."/>
            <person name="Liu L."/>
            <person name="Boyd J.A."/>
            <person name="Deng Y."/>
            <person name="Parks D.H."/>
            <person name="Jiang X."/>
            <person name="Yin X."/>
            <person name="Woodcroft B.J."/>
            <person name="Tyson G.W."/>
            <person name="Hugenholtz P."/>
            <person name="Polz M.F."/>
            <person name="Zhang T."/>
        </authorList>
    </citation>
    <scope>NUCLEOTIDE SEQUENCE</scope>
    <source>
        <strain evidence="9">HKST-UBA02</strain>
    </source>
</reference>
<feature type="transmembrane region" description="Helical" evidence="8">
    <location>
        <begin position="191"/>
        <end position="211"/>
    </location>
</feature>
<evidence type="ECO:0000256" key="7">
    <source>
        <dbReference type="ARBA" id="ARBA00023136"/>
    </source>
</evidence>
<reference evidence="9" key="1">
    <citation type="submission" date="2020-04" db="EMBL/GenBank/DDBJ databases">
        <authorList>
            <person name="Zhang T."/>
        </authorList>
    </citation>
    <scope>NUCLEOTIDE SEQUENCE</scope>
    <source>
        <strain evidence="9">HKST-UBA02</strain>
    </source>
</reference>
<dbReference type="GO" id="GO:0005886">
    <property type="term" value="C:plasma membrane"/>
    <property type="evidence" value="ECO:0007669"/>
    <property type="project" value="UniProtKB-SubCell"/>
</dbReference>
<feature type="transmembrane region" description="Helical" evidence="8">
    <location>
        <begin position="123"/>
        <end position="152"/>
    </location>
</feature>
<feature type="transmembrane region" description="Helical" evidence="8">
    <location>
        <begin position="95"/>
        <end position="111"/>
    </location>
</feature>
<proteinExistence type="inferred from homology"/>
<keyword evidence="3" id="KW-0813">Transport</keyword>
<keyword evidence="5 8" id="KW-0812">Transmembrane</keyword>
<dbReference type="PANTHER" id="PTHR30269:SF37">
    <property type="entry name" value="MEMBRANE TRANSPORTER PROTEIN"/>
    <property type="match status" value="1"/>
</dbReference>
<keyword evidence="6 8" id="KW-1133">Transmembrane helix</keyword>
<dbReference type="AlphaFoldDB" id="A0A956NB86"/>
<feature type="transmembrane region" description="Helical" evidence="8">
    <location>
        <begin position="30"/>
        <end position="50"/>
    </location>
</feature>
<dbReference type="InterPro" id="IPR002781">
    <property type="entry name" value="TM_pro_TauE-like"/>
</dbReference>
<keyword evidence="4 8" id="KW-1003">Cell membrane</keyword>